<dbReference type="AlphaFoldDB" id="A0A8H6KRB8"/>
<name>A0A8H6KRB8_9PEZI</name>
<organism evidence="2 3">
    <name type="scientific">Colletotrichum plurivorum</name>
    <dbReference type="NCBI Taxonomy" id="2175906"/>
    <lineage>
        <taxon>Eukaryota</taxon>
        <taxon>Fungi</taxon>
        <taxon>Dikarya</taxon>
        <taxon>Ascomycota</taxon>
        <taxon>Pezizomycotina</taxon>
        <taxon>Sordariomycetes</taxon>
        <taxon>Hypocreomycetidae</taxon>
        <taxon>Glomerellales</taxon>
        <taxon>Glomerellaceae</taxon>
        <taxon>Colletotrichum</taxon>
        <taxon>Colletotrichum orchidearum species complex</taxon>
    </lineage>
</organism>
<feature type="signal peptide" evidence="1">
    <location>
        <begin position="1"/>
        <end position="20"/>
    </location>
</feature>
<keyword evidence="1" id="KW-0732">Signal</keyword>
<reference evidence="2" key="1">
    <citation type="journal article" date="2020" name="Phytopathology">
        <title>Genome Sequence Resources of Colletotrichum truncatum, C. plurivorum, C. musicola, and C. sojae: Four Species Pathogenic to Soybean (Glycine max).</title>
        <authorList>
            <person name="Rogerio F."/>
            <person name="Boufleur T.R."/>
            <person name="Ciampi-Guillardi M."/>
            <person name="Sukno S.A."/>
            <person name="Thon M.R."/>
            <person name="Massola Junior N.S."/>
            <person name="Baroncelli R."/>
        </authorList>
    </citation>
    <scope>NUCLEOTIDE SEQUENCE</scope>
    <source>
        <strain evidence="2">LFN00145</strain>
    </source>
</reference>
<accession>A0A8H6KRB8</accession>
<dbReference type="EMBL" id="WIGO01000039">
    <property type="protein sequence ID" value="KAF6835526.1"/>
    <property type="molecule type" value="Genomic_DNA"/>
</dbReference>
<evidence type="ECO:0000313" key="2">
    <source>
        <dbReference type="EMBL" id="KAF6835526.1"/>
    </source>
</evidence>
<gene>
    <name evidence="2" type="ORF">CPLU01_04202</name>
</gene>
<sequence length="216" mass="23354">MLASTVALGAWVSLASFAQASPLSDPATAPVLTEAELFAGSGYTVSDLEWDVKAFPDGPTITLNGTVEQVYSGLLELNPNYDADFGVADVEAPKLERRFTDFTGSSYFCKGRWPQTRAGDVSNGMKYLYKVQGRPRNGAGPGNCGRVSCSGGNPQGAGIWWCNDDNKPKELMSFGSIADGCLYLMNRCVEYDTTSWISGQVFHKTNWNVIIANAYC</sequence>
<proteinExistence type="predicted"/>
<comment type="caution">
    <text evidence="2">The sequence shown here is derived from an EMBL/GenBank/DDBJ whole genome shotgun (WGS) entry which is preliminary data.</text>
</comment>
<dbReference type="PANTHER" id="PTHR35605">
    <property type="entry name" value="ECP2 EFFECTOR PROTEIN DOMAIN-CONTAINING PROTEIN-RELATED"/>
    <property type="match status" value="1"/>
</dbReference>
<evidence type="ECO:0000313" key="3">
    <source>
        <dbReference type="Proteomes" id="UP000654918"/>
    </source>
</evidence>
<evidence type="ECO:0008006" key="4">
    <source>
        <dbReference type="Google" id="ProtNLM"/>
    </source>
</evidence>
<keyword evidence="3" id="KW-1185">Reference proteome</keyword>
<dbReference type="Proteomes" id="UP000654918">
    <property type="component" value="Unassembled WGS sequence"/>
</dbReference>
<protein>
    <recommendedName>
        <fullName evidence="4">Secreted protein</fullName>
    </recommendedName>
</protein>
<dbReference type="PANTHER" id="PTHR35605:SF1">
    <property type="entry name" value="ECP2 EFFECTOR PROTEIN DOMAIN-CONTAINING PROTEIN-RELATED"/>
    <property type="match status" value="1"/>
</dbReference>
<evidence type="ECO:0000256" key="1">
    <source>
        <dbReference type="SAM" id="SignalP"/>
    </source>
</evidence>
<feature type="chain" id="PRO_5034364104" description="Secreted protein" evidence="1">
    <location>
        <begin position="21"/>
        <end position="216"/>
    </location>
</feature>